<name>A0A9X3X4M6_9BACT</name>
<proteinExistence type="predicted"/>
<accession>A0A9X3X4M6</accession>
<evidence type="ECO:0000313" key="3">
    <source>
        <dbReference type="Proteomes" id="UP001151081"/>
    </source>
</evidence>
<dbReference type="RefSeq" id="WP_272419247.1">
    <property type="nucleotide sequence ID" value="NZ_JAGTJJ010000019.1"/>
</dbReference>
<sequence length="400" mass="42959">MDRKLRAAVLVACSMLPVACRSEPTRQESPIASASASAPPSAAVQPSAAPVEAPPPQVFAPDELHNAFQAELTATGFRGIVLKDASDAAKIQPPSFVAVESGSKPERIELPFSLAGDMKGGPHFMASNLSARRFLYAEGTLPKIRVRVWSNGEVGPPVEGQVPLFGGAAISTTQALVFFGKMDRRGFVDRPNAPRAALHRNGSWTMIDLPPPAEKDWHDCFWDAAARRNSEELVVLQICSAPRREMAYALYRLKGEAFSRIPFDNEVFNPVRAARGEFAVEEDGTIDLGSQVSGREEGEMTLARLRGGREPWKVVKVRMPTRLLSSVGASGDRLLFTDGGDDVRGSADGGDTFQKLAAFAPGPGSLGQCNRFGCSFVTSDAPGGGSRVFFRRWSTRAGSP</sequence>
<feature type="compositionally biased region" description="Low complexity" evidence="1">
    <location>
        <begin position="27"/>
        <end position="51"/>
    </location>
</feature>
<reference evidence="2 3" key="1">
    <citation type="submission" date="2021-04" db="EMBL/GenBank/DDBJ databases">
        <title>Genome analysis of Polyangium sp.</title>
        <authorList>
            <person name="Li Y."/>
            <person name="Wang J."/>
        </authorList>
    </citation>
    <scope>NUCLEOTIDE SEQUENCE [LARGE SCALE GENOMIC DNA]</scope>
    <source>
        <strain evidence="2 3">SDU14</strain>
    </source>
</reference>
<evidence type="ECO:0000256" key="1">
    <source>
        <dbReference type="SAM" id="MobiDB-lite"/>
    </source>
</evidence>
<feature type="region of interest" description="Disordered" evidence="1">
    <location>
        <begin position="27"/>
        <end position="56"/>
    </location>
</feature>
<dbReference type="AlphaFoldDB" id="A0A9X3X4M6"/>
<dbReference type="Proteomes" id="UP001151081">
    <property type="component" value="Unassembled WGS sequence"/>
</dbReference>
<keyword evidence="3" id="KW-1185">Reference proteome</keyword>
<gene>
    <name evidence="2" type="ORF">KEG57_27015</name>
</gene>
<dbReference type="EMBL" id="JAGTJJ010000019">
    <property type="protein sequence ID" value="MDC3984189.1"/>
    <property type="molecule type" value="Genomic_DNA"/>
</dbReference>
<comment type="caution">
    <text evidence="2">The sequence shown here is derived from an EMBL/GenBank/DDBJ whole genome shotgun (WGS) entry which is preliminary data.</text>
</comment>
<evidence type="ECO:0000313" key="2">
    <source>
        <dbReference type="EMBL" id="MDC3984189.1"/>
    </source>
</evidence>
<organism evidence="2 3">
    <name type="scientific">Polyangium jinanense</name>
    <dbReference type="NCBI Taxonomy" id="2829994"/>
    <lineage>
        <taxon>Bacteria</taxon>
        <taxon>Pseudomonadati</taxon>
        <taxon>Myxococcota</taxon>
        <taxon>Polyangia</taxon>
        <taxon>Polyangiales</taxon>
        <taxon>Polyangiaceae</taxon>
        <taxon>Polyangium</taxon>
    </lineage>
</organism>
<protein>
    <submittedName>
        <fullName evidence="2">Uncharacterized protein</fullName>
    </submittedName>
</protein>